<dbReference type="PROSITE" id="PS01129">
    <property type="entry name" value="PSI_RLU"/>
    <property type="match status" value="1"/>
</dbReference>
<gene>
    <name evidence="11" type="ORF">ENN90_05615</name>
</gene>
<dbReference type="PANTHER" id="PTHR21600">
    <property type="entry name" value="MITOCHONDRIAL RNA PSEUDOURIDINE SYNTHASE"/>
    <property type="match status" value="1"/>
</dbReference>
<comment type="function">
    <text evidence="4">Responsible for synthesis of pseudouridine from uracil-65 in transfer RNAs.</text>
</comment>
<feature type="domain" description="Pseudouridine synthase RsuA/RluA-like" evidence="10">
    <location>
        <begin position="40"/>
        <end position="189"/>
    </location>
</feature>
<sequence length="254" mass="28938">MAHIPNLQLNKDRETRGTITKFLSVENNFEIPILYQDKQIIVVDKPFGLAVHKNDFMPHDAPYLTKLLGDVTGKWIYNVHRLDAKTSGVMVLALSPEMAKELTLQFERKEVAKKYIAVVQGTPGEGTFSEKVLVKKKSKFKKPAVTHYKTIRSIETDISYKEKSNIVLSLVEITPETGRWHQIRQHFAKNRFDIVGDSHHGDFTLNKILTEKTGINRLLLHASSLEFTHPETQTRKAFVSPVPPEFEKVMDSCG</sequence>
<comment type="catalytic activity">
    <reaction evidence="3">
        <text>uridine(65) in tRNA = pseudouridine(65) in tRNA</text>
        <dbReference type="Rhea" id="RHEA:42536"/>
        <dbReference type="Rhea" id="RHEA-COMP:10103"/>
        <dbReference type="Rhea" id="RHEA-COMP:10104"/>
        <dbReference type="ChEBI" id="CHEBI:65314"/>
        <dbReference type="ChEBI" id="CHEBI:65315"/>
        <dbReference type="EC" id="5.4.99.26"/>
    </reaction>
</comment>
<evidence type="ECO:0000256" key="5">
    <source>
        <dbReference type="ARBA" id="ARBA00038943"/>
    </source>
</evidence>
<proteinExistence type="predicted"/>
<dbReference type="GO" id="GO:0003723">
    <property type="term" value="F:RNA binding"/>
    <property type="evidence" value="ECO:0007669"/>
    <property type="project" value="InterPro"/>
</dbReference>
<dbReference type="Proteomes" id="UP000886047">
    <property type="component" value="Unassembled WGS sequence"/>
</dbReference>
<keyword evidence="1" id="KW-0819">tRNA processing</keyword>
<dbReference type="Gene3D" id="3.30.2350.10">
    <property type="entry name" value="Pseudouridine synthase"/>
    <property type="match status" value="1"/>
</dbReference>
<evidence type="ECO:0000256" key="6">
    <source>
        <dbReference type="ARBA" id="ARBA00040675"/>
    </source>
</evidence>
<dbReference type="InterPro" id="IPR050188">
    <property type="entry name" value="RluA_PseudoU_synthase"/>
</dbReference>
<dbReference type="InterPro" id="IPR020103">
    <property type="entry name" value="PsdUridine_synth_cat_dom_sf"/>
</dbReference>
<dbReference type="Pfam" id="PF00849">
    <property type="entry name" value="PseudoU_synth_2"/>
    <property type="match status" value="1"/>
</dbReference>
<dbReference type="InterPro" id="IPR006145">
    <property type="entry name" value="PsdUridine_synth_RsuA/RluA"/>
</dbReference>
<evidence type="ECO:0000259" key="10">
    <source>
        <dbReference type="Pfam" id="PF00849"/>
    </source>
</evidence>
<dbReference type="GO" id="GO:0160149">
    <property type="term" value="F:tRNA pseudouridine(65) synthase activity"/>
    <property type="evidence" value="ECO:0007669"/>
    <property type="project" value="UniProtKB-EC"/>
</dbReference>
<evidence type="ECO:0000256" key="1">
    <source>
        <dbReference type="ARBA" id="ARBA00022694"/>
    </source>
</evidence>
<evidence type="ECO:0000256" key="9">
    <source>
        <dbReference type="ARBA" id="ARBA00043049"/>
    </source>
</evidence>
<name>A0A831LK60_9BACT</name>
<organism evidence="11">
    <name type="scientific">Mariniphaga anaerophila</name>
    <dbReference type="NCBI Taxonomy" id="1484053"/>
    <lineage>
        <taxon>Bacteria</taxon>
        <taxon>Pseudomonadati</taxon>
        <taxon>Bacteroidota</taxon>
        <taxon>Bacteroidia</taxon>
        <taxon>Marinilabiliales</taxon>
        <taxon>Prolixibacteraceae</taxon>
        <taxon>Mariniphaga</taxon>
    </lineage>
</organism>
<comment type="caution">
    <text evidence="11">The sequence shown here is derived from an EMBL/GenBank/DDBJ whole genome shotgun (WGS) entry which is preliminary data.</text>
</comment>
<dbReference type="GO" id="GO:0008033">
    <property type="term" value="P:tRNA processing"/>
    <property type="evidence" value="ECO:0007669"/>
    <property type="project" value="UniProtKB-KW"/>
</dbReference>
<reference evidence="11" key="1">
    <citation type="journal article" date="2020" name="mSystems">
        <title>Genome- and Community-Level Interaction Insights into Carbon Utilization and Element Cycling Functions of Hydrothermarchaeota in Hydrothermal Sediment.</title>
        <authorList>
            <person name="Zhou Z."/>
            <person name="Liu Y."/>
            <person name="Xu W."/>
            <person name="Pan J."/>
            <person name="Luo Z.H."/>
            <person name="Li M."/>
        </authorList>
    </citation>
    <scope>NUCLEOTIDE SEQUENCE [LARGE SCALE GENOMIC DNA]</scope>
    <source>
        <strain evidence="11">SpSt-1217</strain>
    </source>
</reference>
<evidence type="ECO:0000256" key="4">
    <source>
        <dbReference type="ARBA" id="ARBA00037670"/>
    </source>
</evidence>
<evidence type="ECO:0000256" key="3">
    <source>
        <dbReference type="ARBA" id="ARBA00036607"/>
    </source>
</evidence>
<dbReference type="InterPro" id="IPR006224">
    <property type="entry name" value="PsdUridine_synth_RluA-like_CS"/>
</dbReference>
<dbReference type="EMBL" id="DSDK01000312">
    <property type="protein sequence ID" value="HDR51088.1"/>
    <property type="molecule type" value="Genomic_DNA"/>
</dbReference>
<dbReference type="GO" id="GO:0000455">
    <property type="term" value="P:enzyme-directed rRNA pseudouridine synthesis"/>
    <property type="evidence" value="ECO:0007669"/>
    <property type="project" value="TreeGrafter"/>
</dbReference>
<dbReference type="PANTHER" id="PTHR21600:SF56">
    <property type="entry name" value="TRNA PSEUDOURIDINE SYNTHASE C"/>
    <property type="match status" value="1"/>
</dbReference>
<evidence type="ECO:0000256" key="7">
    <source>
        <dbReference type="ARBA" id="ARBA00041803"/>
    </source>
</evidence>
<dbReference type="SUPFAM" id="SSF55120">
    <property type="entry name" value="Pseudouridine synthase"/>
    <property type="match status" value="1"/>
</dbReference>
<evidence type="ECO:0000313" key="11">
    <source>
        <dbReference type="EMBL" id="HDR51088.1"/>
    </source>
</evidence>
<protein>
    <recommendedName>
        <fullName evidence="6">tRNA pseudouridine synthase C</fullName>
        <ecNumber evidence="5">5.4.99.26</ecNumber>
    </recommendedName>
    <alternativeName>
        <fullName evidence="8">tRNA pseudouridine(65) synthase</fullName>
    </alternativeName>
    <alternativeName>
        <fullName evidence="9">tRNA pseudouridylate synthase C</fullName>
    </alternativeName>
    <alternativeName>
        <fullName evidence="7">tRNA-uridine isomerase C</fullName>
    </alternativeName>
</protein>
<accession>A0A831LK60</accession>
<dbReference type="AlphaFoldDB" id="A0A831LK60"/>
<dbReference type="EC" id="5.4.99.26" evidence="5"/>
<keyword evidence="2" id="KW-0413">Isomerase</keyword>
<evidence type="ECO:0000256" key="8">
    <source>
        <dbReference type="ARBA" id="ARBA00041975"/>
    </source>
</evidence>
<evidence type="ECO:0000256" key="2">
    <source>
        <dbReference type="ARBA" id="ARBA00023235"/>
    </source>
</evidence>